<sequence length="151" mass="16541">MDDVRRAGPDDAEAIGRLLHDFNTEYDEVTLGPERIAERIRELMAGDTRVLLAGPGPDGLAVLRLRPSIWSSGLECYLAELYVVPPLRGRGIGRALMEAAIEAARAEGADHMDLGTSEDDVAARALYERMGFTRHEGGADGPVMFVYEREL</sequence>
<feature type="domain" description="N-acetyltransferase" evidence="3">
    <location>
        <begin position="2"/>
        <end position="151"/>
    </location>
</feature>
<organism evidence="4 5">
    <name type="scientific">Capillimicrobium parvum</name>
    <dbReference type="NCBI Taxonomy" id="2884022"/>
    <lineage>
        <taxon>Bacteria</taxon>
        <taxon>Bacillati</taxon>
        <taxon>Actinomycetota</taxon>
        <taxon>Thermoleophilia</taxon>
        <taxon>Solirubrobacterales</taxon>
        <taxon>Capillimicrobiaceae</taxon>
        <taxon>Capillimicrobium</taxon>
    </lineage>
</organism>
<keyword evidence="5" id="KW-1185">Reference proteome</keyword>
<dbReference type="EMBL" id="CP087164">
    <property type="protein sequence ID" value="UGS38141.1"/>
    <property type="molecule type" value="Genomic_DNA"/>
</dbReference>
<evidence type="ECO:0000313" key="4">
    <source>
        <dbReference type="EMBL" id="UGS38141.1"/>
    </source>
</evidence>
<dbReference type="GO" id="GO:0035447">
    <property type="term" value="F:mycothiol synthase activity"/>
    <property type="evidence" value="ECO:0007669"/>
    <property type="project" value="UniProtKB-EC"/>
</dbReference>
<evidence type="ECO:0000259" key="3">
    <source>
        <dbReference type="PROSITE" id="PS51186"/>
    </source>
</evidence>
<dbReference type="Pfam" id="PF00583">
    <property type="entry name" value="Acetyltransf_1"/>
    <property type="match status" value="1"/>
</dbReference>
<evidence type="ECO:0000256" key="2">
    <source>
        <dbReference type="ARBA" id="ARBA00023315"/>
    </source>
</evidence>
<evidence type="ECO:0000313" key="5">
    <source>
        <dbReference type="Proteomes" id="UP001162834"/>
    </source>
</evidence>
<dbReference type="Gene3D" id="3.40.630.30">
    <property type="match status" value="1"/>
</dbReference>
<dbReference type="RefSeq" id="WP_259312171.1">
    <property type="nucleotide sequence ID" value="NZ_CP087164.1"/>
</dbReference>
<dbReference type="InterPro" id="IPR000182">
    <property type="entry name" value="GNAT_dom"/>
</dbReference>
<gene>
    <name evidence="4" type="primary">mshD_3</name>
    <name evidence="4" type="ORF">DSM104329_04564</name>
</gene>
<evidence type="ECO:0000256" key="1">
    <source>
        <dbReference type="ARBA" id="ARBA00022679"/>
    </source>
</evidence>
<dbReference type="SUPFAM" id="SSF55729">
    <property type="entry name" value="Acyl-CoA N-acyltransferases (Nat)"/>
    <property type="match status" value="1"/>
</dbReference>
<dbReference type="AlphaFoldDB" id="A0A9E6Y1C2"/>
<keyword evidence="1 4" id="KW-0808">Transferase</keyword>
<reference evidence="4" key="1">
    <citation type="journal article" date="2022" name="Int. J. Syst. Evol. Microbiol.">
        <title>Pseudomonas aegrilactucae sp. nov. and Pseudomonas morbosilactucae sp. nov., pathogens causing bacterial rot of lettuce in Japan.</title>
        <authorList>
            <person name="Sawada H."/>
            <person name="Fujikawa T."/>
            <person name="Satou M."/>
        </authorList>
    </citation>
    <scope>NUCLEOTIDE SEQUENCE</scope>
    <source>
        <strain evidence="4">0166_1</strain>
    </source>
</reference>
<dbReference type="CDD" id="cd04301">
    <property type="entry name" value="NAT_SF"/>
    <property type="match status" value="1"/>
</dbReference>
<dbReference type="PANTHER" id="PTHR43877:SF1">
    <property type="entry name" value="ACETYLTRANSFERASE"/>
    <property type="match status" value="1"/>
</dbReference>
<dbReference type="InterPro" id="IPR050832">
    <property type="entry name" value="Bact_Acetyltransf"/>
</dbReference>
<name>A0A9E6Y1C2_9ACTN</name>
<proteinExistence type="predicted"/>
<accession>A0A9E6Y1C2</accession>
<dbReference type="EC" id="2.3.1.189" evidence="4"/>
<keyword evidence="2 4" id="KW-0012">Acyltransferase</keyword>
<dbReference type="InterPro" id="IPR016181">
    <property type="entry name" value="Acyl_CoA_acyltransferase"/>
</dbReference>
<dbReference type="KEGG" id="sbae:DSM104329_04564"/>
<dbReference type="PROSITE" id="PS51186">
    <property type="entry name" value="GNAT"/>
    <property type="match status" value="1"/>
</dbReference>
<protein>
    <submittedName>
        <fullName evidence="4">Mycothiol acetyltransferase</fullName>
        <ecNumber evidence="4">2.3.1.189</ecNumber>
    </submittedName>
</protein>
<dbReference type="Proteomes" id="UP001162834">
    <property type="component" value="Chromosome"/>
</dbReference>
<dbReference type="PANTHER" id="PTHR43877">
    <property type="entry name" value="AMINOALKYLPHOSPHONATE N-ACETYLTRANSFERASE-RELATED-RELATED"/>
    <property type="match status" value="1"/>
</dbReference>